<reference evidence="1 2" key="1">
    <citation type="journal article" date="2018" name="Mol. Plant">
        <title>The genome of Artemisia annua provides insight into the evolution of Asteraceae family and artemisinin biosynthesis.</title>
        <authorList>
            <person name="Shen Q."/>
            <person name="Zhang L."/>
            <person name="Liao Z."/>
            <person name="Wang S."/>
            <person name="Yan T."/>
            <person name="Shi P."/>
            <person name="Liu M."/>
            <person name="Fu X."/>
            <person name="Pan Q."/>
            <person name="Wang Y."/>
            <person name="Lv Z."/>
            <person name="Lu X."/>
            <person name="Zhang F."/>
            <person name="Jiang W."/>
            <person name="Ma Y."/>
            <person name="Chen M."/>
            <person name="Hao X."/>
            <person name="Li L."/>
            <person name="Tang Y."/>
            <person name="Lv G."/>
            <person name="Zhou Y."/>
            <person name="Sun X."/>
            <person name="Brodelius P.E."/>
            <person name="Rose J.K.C."/>
            <person name="Tang K."/>
        </authorList>
    </citation>
    <scope>NUCLEOTIDE SEQUENCE [LARGE SCALE GENOMIC DNA]</scope>
    <source>
        <strain evidence="2">cv. Huhao1</strain>
        <tissue evidence="1">Leaf</tissue>
    </source>
</reference>
<dbReference type="Proteomes" id="UP000245207">
    <property type="component" value="Unassembled WGS sequence"/>
</dbReference>
<accession>A0A2U1LT72</accession>
<gene>
    <name evidence="1" type="ORF">CTI12_AA457120</name>
</gene>
<sequence length="141" mass="16310">MDRLSLLLELSYSSTSFCILDMMHLGFQREVQKERSWFSFLHGWCVHVADRLMYLDAIFQELACCSGHISIAQSVIQLRSGDNIVFADSITYFKGIRNFEAEKLANLHLFFRLLQCISVDVESLLLDLTLCSIYWIVELFG</sequence>
<organism evidence="1 2">
    <name type="scientific">Artemisia annua</name>
    <name type="common">Sweet wormwood</name>
    <dbReference type="NCBI Taxonomy" id="35608"/>
    <lineage>
        <taxon>Eukaryota</taxon>
        <taxon>Viridiplantae</taxon>
        <taxon>Streptophyta</taxon>
        <taxon>Embryophyta</taxon>
        <taxon>Tracheophyta</taxon>
        <taxon>Spermatophyta</taxon>
        <taxon>Magnoliopsida</taxon>
        <taxon>eudicotyledons</taxon>
        <taxon>Gunneridae</taxon>
        <taxon>Pentapetalae</taxon>
        <taxon>asterids</taxon>
        <taxon>campanulids</taxon>
        <taxon>Asterales</taxon>
        <taxon>Asteraceae</taxon>
        <taxon>Asteroideae</taxon>
        <taxon>Anthemideae</taxon>
        <taxon>Artemisiinae</taxon>
        <taxon>Artemisia</taxon>
    </lineage>
</organism>
<proteinExistence type="predicted"/>
<evidence type="ECO:0000313" key="1">
    <source>
        <dbReference type="EMBL" id="PWA52195.1"/>
    </source>
</evidence>
<comment type="caution">
    <text evidence="1">The sequence shown here is derived from an EMBL/GenBank/DDBJ whole genome shotgun (WGS) entry which is preliminary data.</text>
</comment>
<name>A0A2U1LT72_ARTAN</name>
<evidence type="ECO:0000313" key="2">
    <source>
        <dbReference type="Proteomes" id="UP000245207"/>
    </source>
</evidence>
<dbReference type="AlphaFoldDB" id="A0A2U1LT72"/>
<keyword evidence="2" id="KW-1185">Reference proteome</keyword>
<dbReference type="EMBL" id="PKPP01007876">
    <property type="protein sequence ID" value="PWA52195.1"/>
    <property type="molecule type" value="Genomic_DNA"/>
</dbReference>
<protein>
    <submittedName>
        <fullName evidence="1">Uncharacterized protein</fullName>
    </submittedName>
</protein>